<dbReference type="OrthoDB" id="1372393at2"/>
<name>A0A086AHS9_FLAHY</name>
<protein>
    <recommendedName>
        <fullName evidence="6">Thioredoxin family protein</fullName>
    </recommendedName>
</protein>
<comment type="caution">
    <text evidence="2">The sequence shown here is derived from an EMBL/GenBank/DDBJ whole genome shotgun (WGS) entry which is preliminary data.</text>
</comment>
<dbReference type="Gene3D" id="3.40.30.10">
    <property type="entry name" value="Glutaredoxin"/>
    <property type="match status" value="1"/>
</dbReference>
<evidence type="ECO:0000313" key="5">
    <source>
        <dbReference type="Proteomes" id="UP000198424"/>
    </source>
</evidence>
<dbReference type="STRING" id="991.IW20_10785"/>
<evidence type="ECO:0000313" key="3">
    <source>
        <dbReference type="EMBL" id="OXA96735.1"/>
    </source>
</evidence>
<evidence type="ECO:0000313" key="2">
    <source>
        <dbReference type="EMBL" id="KFF16243.1"/>
    </source>
</evidence>
<dbReference type="Proteomes" id="UP000198424">
    <property type="component" value="Unassembled WGS sequence"/>
</dbReference>
<dbReference type="Proteomes" id="UP000028712">
    <property type="component" value="Unassembled WGS sequence"/>
</dbReference>
<keyword evidence="5" id="KW-1185">Reference proteome</keyword>
<dbReference type="AlphaFoldDB" id="A0A086AHS9"/>
<reference evidence="2 4" key="1">
    <citation type="submission" date="2014-07" db="EMBL/GenBank/DDBJ databases">
        <title>Genome of Flavobacterium hydatis DSM 2063.</title>
        <authorList>
            <person name="Pipes S.E."/>
            <person name="Stropko S.J."/>
            <person name="Newman J.D."/>
        </authorList>
    </citation>
    <scope>NUCLEOTIDE SEQUENCE [LARGE SCALE GENOMIC DNA]</scope>
    <source>
        <strain evidence="2 4">DSM 2063</strain>
    </source>
</reference>
<dbReference type="EMBL" id="MUGY01000004">
    <property type="protein sequence ID" value="OXA96735.1"/>
    <property type="molecule type" value="Genomic_DNA"/>
</dbReference>
<evidence type="ECO:0000256" key="1">
    <source>
        <dbReference type="SAM" id="SignalP"/>
    </source>
</evidence>
<dbReference type="EMBL" id="JPRM01000015">
    <property type="protein sequence ID" value="KFF16243.1"/>
    <property type="molecule type" value="Genomic_DNA"/>
</dbReference>
<organism evidence="2 4">
    <name type="scientific">Flavobacterium hydatis</name>
    <name type="common">Cytophaga aquatilis</name>
    <dbReference type="NCBI Taxonomy" id="991"/>
    <lineage>
        <taxon>Bacteria</taxon>
        <taxon>Pseudomonadati</taxon>
        <taxon>Bacteroidota</taxon>
        <taxon>Flavobacteriia</taxon>
        <taxon>Flavobacteriales</taxon>
        <taxon>Flavobacteriaceae</taxon>
        <taxon>Flavobacterium</taxon>
    </lineage>
</organism>
<evidence type="ECO:0008006" key="6">
    <source>
        <dbReference type="Google" id="ProtNLM"/>
    </source>
</evidence>
<evidence type="ECO:0000313" key="4">
    <source>
        <dbReference type="Proteomes" id="UP000028712"/>
    </source>
</evidence>
<gene>
    <name evidence="3" type="ORF">B0A62_05625</name>
    <name evidence="2" type="ORF">IW20_10785</name>
</gene>
<sequence length="151" mass="17124">MMKKLLIFLFFLGSITMQSQNLVWKTNINDAIELSNKLKRPMLIFFTANNLGDNLQNEIMKTLDFALWSRDNVVLVKLDLSDSQASDSDKEQNIKLKNAFGVEELPEVCFANAVIRKNKTTFQALGKMSYKSGGVKAWISESNSLLHPSEF</sequence>
<proteinExistence type="predicted"/>
<reference evidence="3 5" key="2">
    <citation type="submission" date="2016-11" db="EMBL/GenBank/DDBJ databases">
        <title>Whole genomes of Flavobacteriaceae.</title>
        <authorList>
            <person name="Stine C."/>
            <person name="Li C."/>
            <person name="Tadesse D."/>
        </authorList>
    </citation>
    <scope>NUCLEOTIDE SEQUENCE [LARGE SCALE GENOMIC DNA]</scope>
    <source>
        <strain evidence="3 5">ATCC 29551</strain>
    </source>
</reference>
<keyword evidence="1" id="KW-0732">Signal</keyword>
<feature type="signal peptide" evidence="1">
    <location>
        <begin position="1"/>
        <end position="19"/>
    </location>
</feature>
<dbReference type="eggNOG" id="COG0526">
    <property type="taxonomic scope" value="Bacteria"/>
</dbReference>
<dbReference type="RefSeq" id="WP_035621734.1">
    <property type="nucleotide sequence ID" value="NZ_MUGY01000004.1"/>
</dbReference>
<feature type="chain" id="PRO_5001802764" description="Thioredoxin family protein" evidence="1">
    <location>
        <begin position="20"/>
        <end position="151"/>
    </location>
</feature>
<accession>A0A086AHS9</accession>